<name>X1UFS7_9ZZZZ</name>
<feature type="non-terminal residue" evidence="1">
    <location>
        <position position="54"/>
    </location>
</feature>
<feature type="non-terminal residue" evidence="1">
    <location>
        <position position="1"/>
    </location>
</feature>
<accession>X1UFS7</accession>
<comment type="caution">
    <text evidence="1">The sequence shown here is derived from an EMBL/GenBank/DDBJ whole genome shotgun (WGS) entry which is preliminary data.</text>
</comment>
<sequence length="54" mass="6321">NLIVESEGYENVIAKQFYESQLPYPSVSDLILYSRYHGDPDNTRSMVWDRLDVP</sequence>
<dbReference type="EMBL" id="BARW01042727">
    <property type="protein sequence ID" value="GAJ16389.1"/>
    <property type="molecule type" value="Genomic_DNA"/>
</dbReference>
<organism evidence="1">
    <name type="scientific">marine sediment metagenome</name>
    <dbReference type="NCBI Taxonomy" id="412755"/>
    <lineage>
        <taxon>unclassified sequences</taxon>
        <taxon>metagenomes</taxon>
        <taxon>ecological metagenomes</taxon>
    </lineage>
</organism>
<evidence type="ECO:0000313" key="1">
    <source>
        <dbReference type="EMBL" id="GAJ16389.1"/>
    </source>
</evidence>
<gene>
    <name evidence="1" type="ORF">S12H4_63121</name>
</gene>
<protein>
    <submittedName>
        <fullName evidence="1">Uncharacterized protein</fullName>
    </submittedName>
</protein>
<dbReference type="AlphaFoldDB" id="X1UFS7"/>
<reference evidence="1" key="1">
    <citation type="journal article" date="2014" name="Front. Microbiol.">
        <title>High frequency of phylogenetically diverse reductive dehalogenase-homologous genes in deep subseafloor sedimentary metagenomes.</title>
        <authorList>
            <person name="Kawai M."/>
            <person name="Futagami T."/>
            <person name="Toyoda A."/>
            <person name="Takaki Y."/>
            <person name="Nishi S."/>
            <person name="Hori S."/>
            <person name="Arai W."/>
            <person name="Tsubouchi T."/>
            <person name="Morono Y."/>
            <person name="Uchiyama I."/>
            <person name="Ito T."/>
            <person name="Fujiyama A."/>
            <person name="Inagaki F."/>
            <person name="Takami H."/>
        </authorList>
    </citation>
    <scope>NUCLEOTIDE SEQUENCE</scope>
    <source>
        <strain evidence="1">Expedition CK06-06</strain>
    </source>
</reference>
<proteinExistence type="predicted"/>